<reference evidence="6" key="3">
    <citation type="submission" date="2025-09" db="UniProtKB">
        <authorList>
            <consortium name="Ensembl"/>
        </authorList>
    </citation>
    <scope>IDENTIFICATION</scope>
</reference>
<dbReference type="AlphaFoldDB" id="A0A8C5G311"/>
<dbReference type="Proteomes" id="UP000694680">
    <property type="component" value="Chromosome 8"/>
</dbReference>
<dbReference type="GO" id="GO:0005525">
    <property type="term" value="F:GTP binding"/>
    <property type="evidence" value="ECO:0007669"/>
    <property type="project" value="UniProtKB-KW"/>
</dbReference>
<accession>A0A8C5G311</accession>
<evidence type="ECO:0000259" key="5">
    <source>
        <dbReference type="PROSITE" id="PS51720"/>
    </source>
</evidence>
<dbReference type="PANTHER" id="PTHR10903">
    <property type="entry name" value="GTPASE, IMAP FAMILY MEMBER-RELATED"/>
    <property type="match status" value="1"/>
</dbReference>
<gene>
    <name evidence="6" type="primary">si:dkeyp-69e1.8</name>
</gene>
<dbReference type="Gene3D" id="3.40.50.300">
    <property type="entry name" value="P-loop containing nucleotide triphosphate hydrolases"/>
    <property type="match status" value="1"/>
</dbReference>
<evidence type="ECO:0000256" key="1">
    <source>
        <dbReference type="ARBA" id="ARBA00008535"/>
    </source>
</evidence>
<reference evidence="6" key="1">
    <citation type="submission" date="2020-06" db="EMBL/GenBank/DDBJ databases">
        <authorList>
            <consortium name="Wellcome Sanger Institute Data Sharing"/>
        </authorList>
    </citation>
    <scope>NUCLEOTIDE SEQUENCE [LARGE SCALE GENOMIC DNA]</scope>
</reference>
<keyword evidence="4" id="KW-0812">Transmembrane</keyword>
<dbReference type="InterPro" id="IPR027417">
    <property type="entry name" value="P-loop_NTPase"/>
</dbReference>
<proteinExistence type="inferred from homology"/>
<comment type="similarity">
    <text evidence="1">Belongs to the TRAFAC class TrmE-Era-EngA-EngB-Septin-like GTPase superfamily. AIG1/Toc34/Toc159-like paraseptin GTPase family. IAN subfamily.</text>
</comment>
<dbReference type="PROSITE" id="PS51720">
    <property type="entry name" value="G_AIG1"/>
    <property type="match status" value="1"/>
</dbReference>
<dbReference type="InterPro" id="IPR006703">
    <property type="entry name" value="G_AIG1"/>
</dbReference>
<feature type="domain" description="AIG1-type G" evidence="5">
    <location>
        <begin position="10"/>
        <end position="208"/>
    </location>
</feature>
<keyword evidence="4" id="KW-0472">Membrane</keyword>
<evidence type="ECO:0000313" key="7">
    <source>
        <dbReference type="Proteomes" id="UP000694680"/>
    </source>
</evidence>
<organism evidence="6 7">
    <name type="scientific">Gouania willdenowi</name>
    <name type="common">Blunt-snouted clingfish</name>
    <name type="synonym">Lepadogaster willdenowi</name>
    <dbReference type="NCBI Taxonomy" id="441366"/>
    <lineage>
        <taxon>Eukaryota</taxon>
        <taxon>Metazoa</taxon>
        <taxon>Chordata</taxon>
        <taxon>Craniata</taxon>
        <taxon>Vertebrata</taxon>
        <taxon>Euteleostomi</taxon>
        <taxon>Actinopterygii</taxon>
        <taxon>Neopterygii</taxon>
        <taxon>Teleostei</taxon>
        <taxon>Neoteleostei</taxon>
        <taxon>Acanthomorphata</taxon>
        <taxon>Ovalentaria</taxon>
        <taxon>Blenniimorphae</taxon>
        <taxon>Blenniiformes</taxon>
        <taxon>Gobiesocoidei</taxon>
        <taxon>Gobiesocidae</taxon>
        <taxon>Gobiesocinae</taxon>
        <taxon>Gouania</taxon>
    </lineage>
</organism>
<dbReference type="OrthoDB" id="8933988at2759"/>
<keyword evidence="4" id="KW-1133">Transmembrane helix</keyword>
<evidence type="ECO:0000313" key="6">
    <source>
        <dbReference type="Ensembl" id="ENSGWIP00000011060.1"/>
    </source>
</evidence>
<keyword evidence="2" id="KW-0547">Nucleotide-binding</keyword>
<evidence type="ECO:0000256" key="3">
    <source>
        <dbReference type="ARBA" id="ARBA00023134"/>
    </source>
</evidence>
<protein>
    <submittedName>
        <fullName evidence="6">GTPase IMAP family member 5-like</fullName>
    </submittedName>
</protein>
<reference evidence="6" key="2">
    <citation type="submission" date="2025-08" db="UniProtKB">
        <authorList>
            <consortium name="Ensembl"/>
        </authorList>
    </citation>
    <scope>IDENTIFICATION</scope>
</reference>
<name>A0A8C5G311_GOUWI</name>
<keyword evidence="3" id="KW-0342">GTP-binding</keyword>
<evidence type="ECO:0000256" key="4">
    <source>
        <dbReference type="SAM" id="Phobius"/>
    </source>
</evidence>
<dbReference type="Pfam" id="PF04548">
    <property type="entry name" value="AIG1"/>
    <property type="match status" value="1"/>
</dbReference>
<dbReference type="Ensembl" id="ENSGWIT00000012311.1">
    <property type="protein sequence ID" value="ENSGWIP00000011060.1"/>
    <property type="gene ID" value="ENSGWIG00000006493.1"/>
</dbReference>
<sequence length="299" mass="32868">MSTSASLSEELRLLVLEGCGGHSGLSPTVCSILGLQDKPQGTEGLECSKQLLLNKQVAIVSSPAWFGSWCSPEERRKLISSFITLCRPGPHAFLLCVPVNQATDGEARALDVLEKLFGSSSVSSNTIVVFTQTEVLEEDEQLEDYLITWRKDLVELLERCGERYHILDTWKGEEEQRRAVDELLEKVEQVVSNTRNKHFSCSLLQEEEAVRSAGDLDLIVDSIFPSDSVSTSPTTPSFLWSLWETLTGWVRSLPSLVRREALLGALVGLFVGGPYGGVVGASVGSVATEVKRRKTQKNK</sequence>
<evidence type="ECO:0000256" key="2">
    <source>
        <dbReference type="ARBA" id="ARBA00022741"/>
    </source>
</evidence>
<keyword evidence="7" id="KW-1185">Reference proteome</keyword>
<dbReference type="InterPro" id="IPR045058">
    <property type="entry name" value="GIMA/IAN/Toc"/>
</dbReference>
<feature type="transmembrane region" description="Helical" evidence="4">
    <location>
        <begin position="261"/>
        <end position="287"/>
    </location>
</feature>
<dbReference type="PANTHER" id="PTHR10903:SF167">
    <property type="entry name" value="GTPASE IMAP FAMILY MEMBER 6-RELATED"/>
    <property type="match status" value="1"/>
</dbReference>